<dbReference type="Gene3D" id="2.40.50.100">
    <property type="match status" value="1"/>
</dbReference>
<name>A0ABP7NJG5_9GAMM</name>
<dbReference type="Gene3D" id="2.40.30.170">
    <property type="match status" value="1"/>
</dbReference>
<keyword evidence="6" id="KW-1185">Reference proteome</keyword>
<evidence type="ECO:0000313" key="6">
    <source>
        <dbReference type="Proteomes" id="UP001501337"/>
    </source>
</evidence>
<dbReference type="InterPro" id="IPR058647">
    <property type="entry name" value="BSH_CzcB-like"/>
</dbReference>
<dbReference type="Gene3D" id="1.10.287.470">
    <property type="entry name" value="Helix hairpin bin"/>
    <property type="match status" value="1"/>
</dbReference>
<reference evidence="6" key="1">
    <citation type="journal article" date="2019" name="Int. J. Syst. Evol. Microbiol.">
        <title>The Global Catalogue of Microorganisms (GCM) 10K type strain sequencing project: providing services to taxonomists for standard genome sequencing and annotation.</title>
        <authorList>
            <consortium name="The Broad Institute Genomics Platform"/>
            <consortium name="The Broad Institute Genome Sequencing Center for Infectious Disease"/>
            <person name="Wu L."/>
            <person name="Ma J."/>
        </authorList>
    </citation>
    <scope>NUCLEOTIDE SEQUENCE [LARGE SCALE GENOMIC DNA]</scope>
    <source>
        <strain evidence="6">JCM 17555</strain>
    </source>
</reference>
<evidence type="ECO:0000259" key="4">
    <source>
        <dbReference type="Pfam" id="PF25973"/>
    </source>
</evidence>
<evidence type="ECO:0000256" key="1">
    <source>
        <dbReference type="ARBA" id="ARBA00009477"/>
    </source>
</evidence>
<dbReference type="SUPFAM" id="SSF111369">
    <property type="entry name" value="HlyD-like secretion proteins"/>
    <property type="match status" value="1"/>
</dbReference>
<gene>
    <name evidence="5" type="primary">vmeJ</name>
    <name evidence="5" type="ORF">GCM10022278_04570</name>
</gene>
<evidence type="ECO:0000259" key="3">
    <source>
        <dbReference type="Pfam" id="PF25954"/>
    </source>
</evidence>
<dbReference type="PANTHER" id="PTHR30469:SF29">
    <property type="entry name" value="BLR2860 PROTEIN"/>
    <property type="match status" value="1"/>
</dbReference>
<dbReference type="Gene3D" id="2.40.420.20">
    <property type="match status" value="1"/>
</dbReference>
<evidence type="ECO:0000313" key="5">
    <source>
        <dbReference type="EMBL" id="GAA3948461.1"/>
    </source>
</evidence>
<feature type="region of interest" description="Disordered" evidence="2">
    <location>
        <begin position="26"/>
        <end position="47"/>
    </location>
</feature>
<dbReference type="Pfam" id="PF25954">
    <property type="entry name" value="Beta-barrel_RND_2"/>
    <property type="match status" value="1"/>
</dbReference>
<evidence type="ECO:0000256" key="2">
    <source>
        <dbReference type="SAM" id="MobiDB-lite"/>
    </source>
</evidence>
<comment type="similarity">
    <text evidence="1">Belongs to the membrane fusion protein (MFP) (TC 8.A.1) family.</text>
</comment>
<accession>A0ABP7NJG5</accession>
<dbReference type="InterPro" id="IPR058792">
    <property type="entry name" value="Beta-barrel_RND_2"/>
</dbReference>
<protein>
    <submittedName>
        <fullName evidence="5">Multidrug efflux RND transporter periplasmic adaptor subunit VmeJ</fullName>
    </submittedName>
</protein>
<dbReference type="EMBL" id="BAABBO010000001">
    <property type="protein sequence ID" value="GAA3948461.1"/>
    <property type="molecule type" value="Genomic_DNA"/>
</dbReference>
<dbReference type="RefSeq" id="WP_344802859.1">
    <property type="nucleotide sequence ID" value="NZ_BAABBO010000001.1"/>
</dbReference>
<sequence length="374" mass="40377">MKQSHVIALLATVALVVWMGIGVLSPSQGSEPVAASERSRTDETRQSQMLVETRTLNAEEIERTILSLGQVEPDRNVTIRSDLEGRITEVPVAAGTRVKAGTIIARMDNSEWAAALDKGQAVFNERKAAWERLKQLSDKGYQSRNLIDEAYSAYQVAEAELAILRRNLRNTDILAPFDGVIDHRAVEVGDFVTVNGEIATLVDNDPLLVTAQISQSDVDDIEVGSVAKVDFPNDRTAEGKVRFIATQAAEATRTFRVEIEIPNPELTLRSGTSAEARIPTGTVTAHFVSPALLTLDDSGRIGIKTVDAKNVVEFHPVTVELTETGGIWVSGLPARAEVIAVGQGFVREGETVRIGTRAPDDKPAEAPLPAIAAQ</sequence>
<comment type="caution">
    <text evidence="5">The sequence shown here is derived from an EMBL/GenBank/DDBJ whole genome shotgun (WGS) entry which is preliminary data.</text>
</comment>
<dbReference type="InterPro" id="IPR006143">
    <property type="entry name" value="RND_pump_MFP"/>
</dbReference>
<feature type="domain" description="CusB-like beta-barrel" evidence="3">
    <location>
        <begin position="209"/>
        <end position="278"/>
    </location>
</feature>
<dbReference type="NCBIfam" id="TIGR01730">
    <property type="entry name" value="RND_mfp"/>
    <property type="match status" value="1"/>
</dbReference>
<dbReference type="Pfam" id="PF25973">
    <property type="entry name" value="BSH_CzcB"/>
    <property type="match status" value="1"/>
</dbReference>
<dbReference type="PANTHER" id="PTHR30469">
    <property type="entry name" value="MULTIDRUG RESISTANCE PROTEIN MDTA"/>
    <property type="match status" value="1"/>
</dbReference>
<dbReference type="Proteomes" id="UP001501337">
    <property type="component" value="Unassembled WGS sequence"/>
</dbReference>
<feature type="domain" description="CzcB-like barrel-sandwich hybrid" evidence="4">
    <location>
        <begin position="77"/>
        <end position="203"/>
    </location>
</feature>
<organism evidence="5 6">
    <name type="scientific">Allohahella marinimesophila</name>
    <dbReference type="NCBI Taxonomy" id="1054972"/>
    <lineage>
        <taxon>Bacteria</taxon>
        <taxon>Pseudomonadati</taxon>
        <taxon>Pseudomonadota</taxon>
        <taxon>Gammaproteobacteria</taxon>
        <taxon>Oceanospirillales</taxon>
        <taxon>Hahellaceae</taxon>
        <taxon>Allohahella</taxon>
    </lineage>
</organism>
<proteinExistence type="inferred from homology"/>